<reference evidence="1" key="1">
    <citation type="journal article" date="2014" name="Gene">
        <title>Genome-guided analysis of transformation efficiency and carbon dioxide assimilation by Moorella thermoacetica Y72.</title>
        <authorList>
            <person name="Tsukahara K."/>
            <person name="Kita A."/>
            <person name="Nakashimada Y."/>
            <person name="Hoshino T."/>
            <person name="Murakami K."/>
        </authorList>
    </citation>
    <scope>NUCLEOTIDE SEQUENCE [LARGE SCALE GENOMIC DNA]</scope>
    <source>
        <strain evidence="1">Y72</strain>
    </source>
</reference>
<accession>A0A0S6UBR4</accession>
<gene>
    <name evidence="1" type="ORF">MTY_0265</name>
</gene>
<dbReference type="AlphaFoldDB" id="A0A0S6UBR4"/>
<sequence>MISMYQVRFAFFARQRRGRCDCCDRQQVVERKILLLEDDDLIGDFILCGECAAALEALLGRARETVTRAGIFAGGPSRSGDSPGK</sequence>
<evidence type="ECO:0000313" key="1">
    <source>
        <dbReference type="EMBL" id="GAF24937.1"/>
    </source>
</evidence>
<organism evidence="1">
    <name type="scientific">Moorella thermoacetica Y72</name>
    <dbReference type="NCBI Taxonomy" id="1325331"/>
    <lineage>
        <taxon>Bacteria</taxon>
        <taxon>Bacillati</taxon>
        <taxon>Bacillota</taxon>
        <taxon>Clostridia</taxon>
        <taxon>Neomoorellales</taxon>
        <taxon>Neomoorellaceae</taxon>
        <taxon>Neomoorella</taxon>
    </lineage>
</organism>
<dbReference type="Proteomes" id="UP000063718">
    <property type="component" value="Unassembled WGS sequence"/>
</dbReference>
<dbReference type="EMBL" id="DF238840">
    <property type="protein sequence ID" value="GAF24937.1"/>
    <property type="molecule type" value="Genomic_DNA"/>
</dbReference>
<protein>
    <submittedName>
        <fullName evidence="1">Uncharacterized protein</fullName>
    </submittedName>
</protein>
<name>A0A0S6UBR4_NEOTH</name>
<proteinExistence type="predicted"/>